<accession>A0A914VFU8</accession>
<keyword evidence="8" id="KW-1185">Reference proteome</keyword>
<keyword evidence="4" id="KW-0378">Hydrolase</keyword>
<feature type="compositionally biased region" description="Polar residues" evidence="6">
    <location>
        <begin position="63"/>
        <end position="72"/>
    </location>
</feature>
<keyword evidence="1" id="KW-0808">Transferase</keyword>
<feature type="compositionally biased region" description="Basic and acidic residues" evidence="6">
    <location>
        <begin position="111"/>
        <end position="120"/>
    </location>
</feature>
<feature type="region of interest" description="Disordered" evidence="6">
    <location>
        <begin position="52"/>
        <end position="88"/>
    </location>
</feature>
<dbReference type="SUPFAM" id="SSF57756">
    <property type="entry name" value="Retrovirus zinc finger-like domains"/>
    <property type="match status" value="1"/>
</dbReference>
<dbReference type="InterPro" id="IPR050951">
    <property type="entry name" value="Retrovirus_Pol_polyprotein"/>
</dbReference>
<evidence type="ECO:0000313" key="9">
    <source>
        <dbReference type="WBParaSite" id="PSAMB.scaffold190size67226.g3222.t1"/>
    </source>
</evidence>
<keyword evidence="5" id="KW-0863">Zinc-finger</keyword>
<feature type="compositionally biased region" description="Basic residues" evidence="6">
    <location>
        <begin position="566"/>
        <end position="584"/>
    </location>
</feature>
<proteinExistence type="predicted"/>
<dbReference type="Gene3D" id="4.10.60.10">
    <property type="entry name" value="Zinc finger, CCHC-type"/>
    <property type="match status" value="1"/>
</dbReference>
<dbReference type="CDD" id="cd00303">
    <property type="entry name" value="retropepsin_like"/>
    <property type="match status" value="1"/>
</dbReference>
<evidence type="ECO:0000256" key="2">
    <source>
        <dbReference type="ARBA" id="ARBA00022695"/>
    </source>
</evidence>
<evidence type="ECO:0000256" key="4">
    <source>
        <dbReference type="ARBA" id="ARBA00022759"/>
    </source>
</evidence>
<keyword evidence="4" id="KW-0255">Endonuclease</keyword>
<dbReference type="GO" id="GO:0003676">
    <property type="term" value="F:nucleic acid binding"/>
    <property type="evidence" value="ECO:0007669"/>
    <property type="project" value="InterPro"/>
</dbReference>
<keyword evidence="5" id="KW-0862">Zinc</keyword>
<dbReference type="WBParaSite" id="PSAMB.scaffold190size67226.g3222.t1">
    <property type="protein sequence ID" value="PSAMB.scaffold190size67226.g3222.t1"/>
    <property type="gene ID" value="PSAMB.scaffold190size67226.g3222"/>
</dbReference>
<evidence type="ECO:0000256" key="6">
    <source>
        <dbReference type="SAM" id="MobiDB-lite"/>
    </source>
</evidence>
<dbReference type="InterPro" id="IPR036875">
    <property type="entry name" value="Znf_CCHC_sf"/>
</dbReference>
<dbReference type="Proteomes" id="UP000887566">
    <property type="component" value="Unplaced"/>
</dbReference>
<dbReference type="GO" id="GO:0016779">
    <property type="term" value="F:nucleotidyltransferase activity"/>
    <property type="evidence" value="ECO:0007669"/>
    <property type="project" value="UniProtKB-KW"/>
</dbReference>
<feature type="region of interest" description="Disordered" evidence="6">
    <location>
        <begin position="111"/>
        <end position="144"/>
    </location>
</feature>
<dbReference type="SMART" id="SM00343">
    <property type="entry name" value="ZnF_C2HC"/>
    <property type="match status" value="1"/>
</dbReference>
<evidence type="ECO:0000259" key="7">
    <source>
        <dbReference type="PROSITE" id="PS50158"/>
    </source>
</evidence>
<name>A0A914VFU8_9BILA</name>
<organism evidence="8 9">
    <name type="scientific">Plectus sambesii</name>
    <dbReference type="NCBI Taxonomy" id="2011161"/>
    <lineage>
        <taxon>Eukaryota</taxon>
        <taxon>Metazoa</taxon>
        <taxon>Ecdysozoa</taxon>
        <taxon>Nematoda</taxon>
        <taxon>Chromadorea</taxon>
        <taxon>Plectida</taxon>
        <taxon>Plectina</taxon>
        <taxon>Plectoidea</taxon>
        <taxon>Plectidae</taxon>
        <taxon>Plectus</taxon>
    </lineage>
</organism>
<evidence type="ECO:0000256" key="5">
    <source>
        <dbReference type="PROSITE-ProRule" id="PRU00047"/>
    </source>
</evidence>
<dbReference type="InterPro" id="IPR043502">
    <property type="entry name" value="DNA/RNA_pol_sf"/>
</dbReference>
<dbReference type="PANTHER" id="PTHR37984:SF5">
    <property type="entry name" value="PROTEIN NYNRIN-LIKE"/>
    <property type="match status" value="1"/>
</dbReference>
<feature type="domain" description="CCHC-type" evidence="7">
    <location>
        <begin position="95"/>
        <end position="109"/>
    </location>
</feature>
<dbReference type="PROSITE" id="PS50158">
    <property type="entry name" value="ZF_CCHC"/>
    <property type="match status" value="1"/>
</dbReference>
<keyword evidence="2" id="KW-0548">Nucleotidyltransferase</keyword>
<sequence length="584" mass="65171">MLAGQFVAGLSDYKMRHEVSLERSLIEFMDVVSFARHIEQHQKDMQVFRSAQGGAPNAKASYAKQQNNNNKTAPEKDEKAQPQSQADQQEASLTCWHCGEAGHLSSACPAKERGEARPKENQAQNRRKANATRQRDVESSRSEAQQAVNLFRDYVERDPTIVAGYTSKGARFRSMSNEVTAGRTLFGPSPEVTFEVYGVHTRGPIDSGSQNSIVSYELLRKLYERNSIDINKDCVDCPPGLDVRSVTNQQLPILGMLMLQVTAPTGKTIRAPFLVQKFGLGHDILIGTNYMSRLGYSLTAEGLGDVISKEAVSPMRHSEPEANTPPMKVHLVQRVQILSRCDQLIKLRTECSMQSMKEGPILFEPFSERSFKGLQMQPALVQPDEKGHFALWVRNLSTRRLDLEDDSLLGTIEAVNHPQSAEKENRERAPSERTATVQLAASRGSSPALERGGHLDCISWEKCALAPSKIQELRALIVEFENAFAIDDNELGQTHMAVHTIDMGSAKPIKQPLRSCPFALRETVHKLTQQYLRQGVISPSKSPWSSPLVMVKKKEQESQPPTRGRFGLRAHPKRRKTPPGFRRG</sequence>
<keyword evidence="5" id="KW-0479">Metal-binding</keyword>
<evidence type="ECO:0000256" key="3">
    <source>
        <dbReference type="ARBA" id="ARBA00022722"/>
    </source>
</evidence>
<dbReference type="SUPFAM" id="SSF50630">
    <property type="entry name" value="Acid proteases"/>
    <property type="match status" value="1"/>
</dbReference>
<dbReference type="InterPro" id="IPR021109">
    <property type="entry name" value="Peptidase_aspartic_dom_sf"/>
</dbReference>
<dbReference type="PANTHER" id="PTHR37984">
    <property type="entry name" value="PROTEIN CBG26694"/>
    <property type="match status" value="1"/>
</dbReference>
<dbReference type="Pfam" id="PF00098">
    <property type="entry name" value="zf-CCHC"/>
    <property type="match status" value="1"/>
</dbReference>
<dbReference type="InterPro" id="IPR001878">
    <property type="entry name" value="Znf_CCHC"/>
</dbReference>
<dbReference type="GO" id="GO:0019899">
    <property type="term" value="F:enzyme binding"/>
    <property type="evidence" value="ECO:0007669"/>
    <property type="project" value="UniProtKB-ARBA"/>
</dbReference>
<protein>
    <submittedName>
        <fullName evidence="9">CCHC-type domain-containing protein</fullName>
    </submittedName>
</protein>
<evidence type="ECO:0000313" key="8">
    <source>
        <dbReference type="Proteomes" id="UP000887566"/>
    </source>
</evidence>
<dbReference type="SUPFAM" id="SSF56672">
    <property type="entry name" value="DNA/RNA polymerases"/>
    <property type="match status" value="1"/>
</dbReference>
<evidence type="ECO:0000256" key="1">
    <source>
        <dbReference type="ARBA" id="ARBA00022679"/>
    </source>
</evidence>
<dbReference type="Gene3D" id="3.10.10.10">
    <property type="entry name" value="HIV Type 1 Reverse Transcriptase, subunit A, domain 1"/>
    <property type="match status" value="1"/>
</dbReference>
<dbReference type="AlphaFoldDB" id="A0A914VFU8"/>
<dbReference type="GO" id="GO:0008270">
    <property type="term" value="F:zinc ion binding"/>
    <property type="evidence" value="ECO:0007669"/>
    <property type="project" value="UniProtKB-KW"/>
</dbReference>
<keyword evidence="3" id="KW-0540">Nuclease</keyword>
<feature type="region of interest" description="Disordered" evidence="6">
    <location>
        <begin position="539"/>
        <end position="584"/>
    </location>
</feature>
<dbReference type="GO" id="GO:0004519">
    <property type="term" value="F:endonuclease activity"/>
    <property type="evidence" value="ECO:0007669"/>
    <property type="project" value="UniProtKB-KW"/>
</dbReference>
<reference evidence="9" key="1">
    <citation type="submission" date="2022-11" db="UniProtKB">
        <authorList>
            <consortium name="WormBaseParasite"/>
        </authorList>
    </citation>
    <scope>IDENTIFICATION</scope>
</reference>